<dbReference type="EMBL" id="ML736805">
    <property type="protein sequence ID" value="KAE8401114.1"/>
    <property type="molecule type" value="Genomic_DNA"/>
</dbReference>
<proteinExistence type="predicted"/>
<evidence type="ECO:0000313" key="2">
    <source>
        <dbReference type="Proteomes" id="UP000325579"/>
    </source>
</evidence>
<dbReference type="GeneID" id="43664284"/>
<gene>
    <name evidence="1" type="ORF">BDV37DRAFT_187494</name>
</gene>
<organism evidence="1 2">
    <name type="scientific">Aspergillus pseudonomiae</name>
    <dbReference type="NCBI Taxonomy" id="1506151"/>
    <lineage>
        <taxon>Eukaryota</taxon>
        <taxon>Fungi</taxon>
        <taxon>Dikarya</taxon>
        <taxon>Ascomycota</taxon>
        <taxon>Pezizomycotina</taxon>
        <taxon>Eurotiomycetes</taxon>
        <taxon>Eurotiomycetidae</taxon>
        <taxon>Eurotiales</taxon>
        <taxon>Aspergillaceae</taxon>
        <taxon>Aspergillus</taxon>
        <taxon>Aspergillus subgen. Circumdati</taxon>
    </lineage>
</organism>
<sequence length="138" mass="15961">MSFVALGLFLQGRITLNEIKHEAMHGPILCTDGQYQLMRAIRIGSQIPCRLLGYIKGALFLWSHYPQVGKIKGGWVQDRSLGFCLFEYTEEFIGDLVTVEGLAFIRKRKSSTYLRSLDIRTRRSEAKHKSWIRRNNLK</sequence>
<dbReference type="AlphaFoldDB" id="A0A5N7D3Z4"/>
<reference evidence="1 2" key="1">
    <citation type="submission" date="2019-04" db="EMBL/GenBank/DDBJ databases">
        <authorList>
            <consortium name="DOE Joint Genome Institute"/>
            <person name="Mondo S."/>
            <person name="Kjaerbolling I."/>
            <person name="Vesth T."/>
            <person name="Frisvad J.C."/>
            <person name="Nybo J.L."/>
            <person name="Theobald S."/>
            <person name="Kildgaard S."/>
            <person name="Isbrandt T."/>
            <person name="Kuo A."/>
            <person name="Sato A."/>
            <person name="Lyhne E.K."/>
            <person name="Kogle M.E."/>
            <person name="Wiebenga A."/>
            <person name="Kun R.S."/>
            <person name="Lubbers R.J."/>
            <person name="Makela M.R."/>
            <person name="Barry K."/>
            <person name="Chovatia M."/>
            <person name="Clum A."/>
            <person name="Daum C."/>
            <person name="Haridas S."/>
            <person name="He G."/>
            <person name="LaButti K."/>
            <person name="Lipzen A."/>
            <person name="Riley R."/>
            <person name="Salamov A."/>
            <person name="Simmons B.A."/>
            <person name="Magnuson J.K."/>
            <person name="Henrissat B."/>
            <person name="Mortensen U.H."/>
            <person name="Larsen T.O."/>
            <person name="Devries R.P."/>
            <person name="Grigoriev I.V."/>
            <person name="Machida M."/>
            <person name="Baker S.E."/>
            <person name="Andersen M.R."/>
            <person name="Cantor M.N."/>
            <person name="Hua S.X."/>
        </authorList>
    </citation>
    <scope>NUCLEOTIDE SEQUENCE [LARGE SCALE GENOMIC DNA]</scope>
    <source>
        <strain evidence="1 2">CBS 119388</strain>
    </source>
</reference>
<dbReference type="RefSeq" id="XP_031938433.1">
    <property type="nucleotide sequence ID" value="XM_032079593.1"/>
</dbReference>
<accession>A0A5N7D3Z4</accession>
<dbReference type="Proteomes" id="UP000325579">
    <property type="component" value="Unassembled WGS sequence"/>
</dbReference>
<keyword evidence="2" id="KW-1185">Reference proteome</keyword>
<evidence type="ECO:0000313" key="1">
    <source>
        <dbReference type="EMBL" id="KAE8401114.1"/>
    </source>
</evidence>
<name>A0A5N7D3Z4_9EURO</name>
<protein>
    <submittedName>
        <fullName evidence="1">Uncharacterized protein</fullName>
    </submittedName>
</protein>